<dbReference type="Proteomes" id="UP000887577">
    <property type="component" value="Unplaced"/>
</dbReference>
<sequence>MFVGILAYIPGAEQCDGFKQAWIGLYSNDNSLSWQWTDGTPFDYNKWGVSQPDKPELQHCVQLFSSSNQCNWHVGDFNNFVCTIKLSSYICKKAPTF</sequence>
<dbReference type="Gene3D" id="3.10.100.10">
    <property type="entry name" value="Mannose-Binding Protein A, subunit A"/>
    <property type="match status" value="1"/>
</dbReference>
<dbReference type="InterPro" id="IPR050111">
    <property type="entry name" value="C-type_lectin/snaclec_domain"/>
</dbReference>
<dbReference type="PROSITE" id="PS50041">
    <property type="entry name" value="C_TYPE_LECTIN_2"/>
    <property type="match status" value="1"/>
</dbReference>
<dbReference type="SUPFAM" id="SSF56436">
    <property type="entry name" value="C-type lectin-like"/>
    <property type="match status" value="1"/>
</dbReference>
<accession>A0A914XZ52</accession>
<protein>
    <submittedName>
        <fullName evidence="3">C-type lectin domain-containing protein</fullName>
    </submittedName>
</protein>
<dbReference type="InterPro" id="IPR001304">
    <property type="entry name" value="C-type_lectin-like"/>
</dbReference>
<dbReference type="Pfam" id="PF00059">
    <property type="entry name" value="Lectin_C"/>
    <property type="match status" value="1"/>
</dbReference>
<feature type="domain" description="C-type lectin" evidence="1">
    <location>
        <begin position="22"/>
        <end position="83"/>
    </location>
</feature>
<evidence type="ECO:0000259" key="1">
    <source>
        <dbReference type="PROSITE" id="PS50041"/>
    </source>
</evidence>
<dbReference type="CDD" id="cd00037">
    <property type="entry name" value="CLECT"/>
    <property type="match status" value="1"/>
</dbReference>
<dbReference type="InterPro" id="IPR016187">
    <property type="entry name" value="CTDL_fold"/>
</dbReference>
<name>A0A914XZ52_9BILA</name>
<proteinExistence type="predicted"/>
<dbReference type="AlphaFoldDB" id="A0A914XZ52"/>
<evidence type="ECO:0000313" key="2">
    <source>
        <dbReference type="Proteomes" id="UP000887577"/>
    </source>
</evidence>
<reference evidence="3" key="1">
    <citation type="submission" date="2022-11" db="UniProtKB">
        <authorList>
            <consortium name="WormBaseParasite"/>
        </authorList>
    </citation>
    <scope>IDENTIFICATION</scope>
</reference>
<dbReference type="WBParaSite" id="PSU_v2.g1249.t1">
    <property type="protein sequence ID" value="PSU_v2.g1249.t1"/>
    <property type="gene ID" value="PSU_v2.g1249"/>
</dbReference>
<keyword evidence="2" id="KW-1185">Reference proteome</keyword>
<organism evidence="2 3">
    <name type="scientific">Panagrolaimus superbus</name>
    <dbReference type="NCBI Taxonomy" id="310955"/>
    <lineage>
        <taxon>Eukaryota</taxon>
        <taxon>Metazoa</taxon>
        <taxon>Ecdysozoa</taxon>
        <taxon>Nematoda</taxon>
        <taxon>Chromadorea</taxon>
        <taxon>Rhabditida</taxon>
        <taxon>Tylenchina</taxon>
        <taxon>Panagrolaimomorpha</taxon>
        <taxon>Panagrolaimoidea</taxon>
        <taxon>Panagrolaimidae</taxon>
        <taxon>Panagrolaimus</taxon>
    </lineage>
</organism>
<dbReference type="PANTHER" id="PTHR22803">
    <property type="entry name" value="MANNOSE, PHOSPHOLIPASE, LECTIN RECEPTOR RELATED"/>
    <property type="match status" value="1"/>
</dbReference>
<evidence type="ECO:0000313" key="3">
    <source>
        <dbReference type="WBParaSite" id="PSU_v2.g1249.t1"/>
    </source>
</evidence>
<dbReference type="InterPro" id="IPR016186">
    <property type="entry name" value="C-type_lectin-like/link_sf"/>
</dbReference>